<dbReference type="Proteomes" id="UP000593564">
    <property type="component" value="Unassembled WGS sequence"/>
</dbReference>
<comment type="similarity">
    <text evidence="1 3">Belongs to the sulfotransferase 1 family.</text>
</comment>
<dbReference type="InterPro" id="IPR027417">
    <property type="entry name" value="P-loop_NTPase"/>
</dbReference>
<feature type="region of interest" description="Disordered" evidence="4">
    <location>
        <begin position="54"/>
        <end position="84"/>
    </location>
</feature>
<evidence type="ECO:0000259" key="5">
    <source>
        <dbReference type="Pfam" id="PF00685"/>
    </source>
</evidence>
<evidence type="ECO:0000256" key="3">
    <source>
        <dbReference type="RuleBase" id="RU361155"/>
    </source>
</evidence>
<feature type="compositionally biased region" description="Basic and acidic residues" evidence="4">
    <location>
        <begin position="68"/>
        <end position="77"/>
    </location>
</feature>
<dbReference type="Pfam" id="PF00685">
    <property type="entry name" value="Sulfotransfer_1"/>
    <property type="match status" value="1"/>
</dbReference>
<organism evidence="6 7">
    <name type="scientific">Camellia sinensis</name>
    <name type="common">Tea plant</name>
    <name type="synonym">Thea sinensis</name>
    <dbReference type="NCBI Taxonomy" id="4442"/>
    <lineage>
        <taxon>Eukaryota</taxon>
        <taxon>Viridiplantae</taxon>
        <taxon>Streptophyta</taxon>
        <taxon>Embryophyta</taxon>
        <taxon>Tracheophyta</taxon>
        <taxon>Spermatophyta</taxon>
        <taxon>Magnoliopsida</taxon>
        <taxon>eudicotyledons</taxon>
        <taxon>Gunneridae</taxon>
        <taxon>Pentapetalae</taxon>
        <taxon>asterids</taxon>
        <taxon>Ericales</taxon>
        <taxon>Theaceae</taxon>
        <taxon>Camellia</taxon>
    </lineage>
</organism>
<evidence type="ECO:0000313" key="7">
    <source>
        <dbReference type="Proteomes" id="UP000593564"/>
    </source>
</evidence>
<feature type="domain" description="Sulfotransferase" evidence="5">
    <location>
        <begin position="97"/>
        <end position="197"/>
    </location>
</feature>
<evidence type="ECO:0000256" key="1">
    <source>
        <dbReference type="ARBA" id="ARBA00005771"/>
    </source>
</evidence>
<dbReference type="EC" id="2.8.2.-" evidence="3"/>
<reference evidence="6 7" key="2">
    <citation type="submission" date="2020-07" db="EMBL/GenBank/DDBJ databases">
        <title>Genome assembly of wild tea tree DASZ reveals pedigree and selection history of tea varieties.</title>
        <authorList>
            <person name="Zhang W."/>
        </authorList>
    </citation>
    <scope>NUCLEOTIDE SEQUENCE [LARGE SCALE GENOMIC DNA]</scope>
    <source>
        <strain evidence="7">cv. G240</strain>
        <tissue evidence="6">Leaf</tissue>
    </source>
</reference>
<dbReference type="InterPro" id="IPR000863">
    <property type="entry name" value="Sulfotransferase_dom"/>
</dbReference>
<dbReference type="EMBL" id="JACBKZ010000008">
    <property type="protein sequence ID" value="KAF5944743.1"/>
    <property type="molecule type" value="Genomic_DNA"/>
</dbReference>
<keyword evidence="7" id="KW-1185">Reference proteome</keyword>
<reference evidence="7" key="1">
    <citation type="journal article" date="2020" name="Nat. Commun.">
        <title>Genome assembly of wild tea tree DASZ reveals pedigree and selection history of tea varieties.</title>
        <authorList>
            <person name="Zhang W."/>
            <person name="Zhang Y."/>
            <person name="Qiu H."/>
            <person name="Guo Y."/>
            <person name="Wan H."/>
            <person name="Zhang X."/>
            <person name="Scossa F."/>
            <person name="Alseekh S."/>
            <person name="Zhang Q."/>
            <person name="Wang P."/>
            <person name="Xu L."/>
            <person name="Schmidt M.H."/>
            <person name="Jia X."/>
            <person name="Li D."/>
            <person name="Zhu A."/>
            <person name="Guo F."/>
            <person name="Chen W."/>
            <person name="Ni D."/>
            <person name="Usadel B."/>
            <person name="Fernie A.R."/>
            <person name="Wen W."/>
        </authorList>
    </citation>
    <scope>NUCLEOTIDE SEQUENCE [LARGE SCALE GENOMIC DNA]</scope>
    <source>
        <strain evidence="7">cv. G240</strain>
    </source>
</reference>
<dbReference type="GO" id="GO:0008146">
    <property type="term" value="F:sulfotransferase activity"/>
    <property type="evidence" value="ECO:0007669"/>
    <property type="project" value="InterPro"/>
</dbReference>
<dbReference type="Gene3D" id="3.40.50.300">
    <property type="entry name" value="P-loop containing nucleotide triphosphate hydrolases"/>
    <property type="match status" value="1"/>
</dbReference>
<dbReference type="AlphaFoldDB" id="A0A7J7GVC5"/>
<proteinExistence type="inferred from homology"/>
<comment type="caution">
    <text evidence="6">The sequence shown here is derived from an EMBL/GenBank/DDBJ whole genome shotgun (WGS) entry which is preliminary data.</text>
</comment>
<keyword evidence="2 3" id="KW-0808">Transferase</keyword>
<dbReference type="SUPFAM" id="SSF52540">
    <property type="entry name" value="P-loop containing nucleoside triphosphate hydrolases"/>
    <property type="match status" value="1"/>
</dbReference>
<name>A0A7J7GVC5_CAMSI</name>
<evidence type="ECO:0000256" key="4">
    <source>
        <dbReference type="SAM" id="MobiDB-lite"/>
    </source>
</evidence>
<sequence length="220" mass="25441">MVQKPGQEENVKRFRDKVHCRRLRKSKTSLQEGKVVYDYEKWPTGLSLCLQARSTRHGPQTKPKHKEFRGPEARHSAENSGNSKRAQTCAIIERSIDDILFLKYEYLKRHPKGEVLKLASFLSQPLADDGEAKKTVRRCSIERLENMEVNKDGVDPWSSFPKSSYFRLGLVGDWKNKLSMEMKDRLDEITRVKFERSGLSILLSFCVIIRSSLSLNHPYA</sequence>
<evidence type="ECO:0000313" key="6">
    <source>
        <dbReference type="EMBL" id="KAF5944743.1"/>
    </source>
</evidence>
<evidence type="ECO:0000256" key="2">
    <source>
        <dbReference type="ARBA" id="ARBA00022679"/>
    </source>
</evidence>
<gene>
    <name evidence="6" type="ORF">HYC85_018820</name>
</gene>
<protein>
    <recommendedName>
        <fullName evidence="3">Sulfotransferase</fullName>
        <ecNumber evidence="3">2.8.2.-</ecNumber>
    </recommendedName>
</protein>
<accession>A0A7J7GVC5</accession>
<dbReference type="PANTHER" id="PTHR11783">
    <property type="entry name" value="SULFOTRANSFERASE SULT"/>
    <property type="match status" value="1"/>
</dbReference>